<sequence length="110" mass="11982">MKLFMFTAIIFTMASTTVTETTCENDKKACGMVLGNLRDTHCDCASTGNCIFHPAHKITVDDTLFYTCRKNSDFDICDGSQPVMNAALTQLNCRCPGAAYTFEGSDVICG</sequence>
<feature type="signal peptide" evidence="1">
    <location>
        <begin position="1"/>
        <end position="19"/>
    </location>
</feature>
<feature type="chain" id="PRO_5017063435" evidence="1">
    <location>
        <begin position="20"/>
        <end position="110"/>
    </location>
</feature>
<dbReference type="EMBL" id="MH360417">
    <property type="protein sequence ID" value="AXL95466.1"/>
    <property type="molecule type" value="mRNA"/>
</dbReference>
<evidence type="ECO:0000256" key="1">
    <source>
        <dbReference type="SAM" id="SignalP"/>
    </source>
</evidence>
<reference evidence="2" key="1">
    <citation type="journal article" date="2018" name="Genome Biol. Evol.">
        <title>Conotoxin diversity in Chelyconus ermineus (Born, 1778) and the convergent origin of piscivory in the Atlantic and Indo-Pacific cones.</title>
        <authorList>
            <person name="Abalde S."/>
            <person name="Tenorio M.J."/>
            <person name="Afonso C.M."/>
            <person name="Zardoya R."/>
        </authorList>
    </citation>
    <scope>NUCLEOTIDE SEQUENCE</scope>
    <source>
        <strain evidence="2">Cerm_129</strain>
    </source>
</reference>
<evidence type="ECO:0000313" key="2">
    <source>
        <dbReference type="EMBL" id="AXL95466.1"/>
    </source>
</evidence>
<dbReference type="AlphaFoldDB" id="A0A346CIR7"/>
<organism evidence="2">
    <name type="scientific">Conus ermineus</name>
    <name type="common">Agate cone</name>
    <name type="synonym">Chelyconus ermineus</name>
    <dbReference type="NCBI Taxonomy" id="55423"/>
    <lineage>
        <taxon>Eukaryota</taxon>
        <taxon>Metazoa</taxon>
        <taxon>Spiralia</taxon>
        <taxon>Lophotrochozoa</taxon>
        <taxon>Mollusca</taxon>
        <taxon>Gastropoda</taxon>
        <taxon>Caenogastropoda</taxon>
        <taxon>Neogastropoda</taxon>
        <taxon>Conoidea</taxon>
        <taxon>Conidae</taxon>
        <taxon>Conus</taxon>
        <taxon>Chelyconus</taxon>
    </lineage>
</organism>
<keyword evidence="1" id="KW-0732">Signal</keyword>
<accession>A0A346CIR7</accession>
<protein>
    <submittedName>
        <fullName evidence="2">Conotoxin-like unassigned superfamily 08</fullName>
    </submittedName>
</protein>
<name>A0A346CIR7_CONER</name>
<proteinExistence type="evidence at transcript level"/>